<keyword evidence="4" id="KW-1185">Reference proteome</keyword>
<evidence type="ECO:0000313" key="4">
    <source>
        <dbReference type="Proteomes" id="UP000614490"/>
    </source>
</evidence>
<keyword evidence="1" id="KW-0472">Membrane</keyword>
<dbReference type="EMBL" id="JADZSC010000001">
    <property type="protein sequence ID" value="MBH0229684.1"/>
    <property type="molecule type" value="Genomic_DNA"/>
</dbReference>
<protein>
    <submittedName>
        <fullName evidence="3">PH domain-containing protein</fullName>
    </submittedName>
</protein>
<gene>
    <name evidence="3" type="ORF">H0267_05585</name>
</gene>
<keyword evidence="1" id="KW-1133">Transmembrane helix</keyword>
<name>A0A931HUK4_9BACI</name>
<feature type="transmembrane region" description="Helical" evidence="1">
    <location>
        <begin position="14"/>
        <end position="32"/>
    </location>
</feature>
<dbReference type="GO" id="GO:0030153">
    <property type="term" value="P:bacteriocin immunity"/>
    <property type="evidence" value="ECO:0007669"/>
    <property type="project" value="InterPro"/>
</dbReference>
<evidence type="ECO:0000256" key="1">
    <source>
        <dbReference type="SAM" id="Phobius"/>
    </source>
</evidence>
<keyword evidence="1" id="KW-0812">Transmembrane</keyword>
<proteinExistence type="predicted"/>
<evidence type="ECO:0000259" key="2">
    <source>
        <dbReference type="Pfam" id="PF06713"/>
    </source>
</evidence>
<dbReference type="RefSeq" id="WP_197316279.1">
    <property type="nucleotide sequence ID" value="NZ_JADZSC010000001.1"/>
</dbReference>
<organism evidence="3 4">
    <name type="scientific">Halobacillus yeomjeoni</name>
    <dbReference type="NCBI Taxonomy" id="311194"/>
    <lineage>
        <taxon>Bacteria</taxon>
        <taxon>Bacillati</taxon>
        <taxon>Bacillota</taxon>
        <taxon>Bacilli</taxon>
        <taxon>Bacillales</taxon>
        <taxon>Bacillaceae</taxon>
        <taxon>Halobacillus</taxon>
    </lineage>
</organism>
<dbReference type="AlphaFoldDB" id="A0A931HUK4"/>
<feature type="transmembrane region" description="Helical" evidence="1">
    <location>
        <begin position="38"/>
        <end position="58"/>
    </location>
</feature>
<dbReference type="InterPro" id="IPR009589">
    <property type="entry name" value="PH_YyaB-like"/>
</dbReference>
<accession>A0A931HUK4</accession>
<feature type="domain" description="Uncharacterized protein YyaB-like PH" evidence="2">
    <location>
        <begin position="63"/>
        <end position="140"/>
    </location>
</feature>
<reference evidence="3 4" key="1">
    <citation type="journal article" date="2005" name="Int. J. Syst. Evol. Microbiol.">
        <title>Halobacillus yeomjeoni sp. nov., isolated from a marine solar saltern in Korea.</title>
        <authorList>
            <person name="Yoon J.H."/>
            <person name="Kang S.J."/>
            <person name="Lee C.H."/>
            <person name="Oh H.W."/>
            <person name="Oh T.K."/>
        </authorList>
    </citation>
    <scope>NUCLEOTIDE SEQUENCE [LARGE SCALE GENOMIC DNA]</scope>
    <source>
        <strain evidence="3 4">KCTC 3957</strain>
    </source>
</reference>
<evidence type="ECO:0000313" key="3">
    <source>
        <dbReference type="EMBL" id="MBH0229684.1"/>
    </source>
</evidence>
<dbReference type="Pfam" id="PF06713">
    <property type="entry name" value="bPH_4"/>
    <property type="match status" value="1"/>
</dbReference>
<dbReference type="Proteomes" id="UP000614490">
    <property type="component" value="Unassembled WGS sequence"/>
</dbReference>
<sequence>MVFEAARDSHFRTLMTKAVTNMTLMLVFPFFFNQATHNVWFILVWSSIYLFLLVSFIVSVTKIRYELNENYLLVKGGPIRSKIPYDKIISYNTTADVYCGYRVLTASDAIEIFYEGGVRRSVKIAPKDQETFLEILRAQCPKAQMTL</sequence>
<comment type="caution">
    <text evidence="3">The sequence shown here is derived from an EMBL/GenBank/DDBJ whole genome shotgun (WGS) entry which is preliminary data.</text>
</comment>